<proteinExistence type="predicted"/>
<keyword evidence="1" id="KW-0812">Transmembrane</keyword>
<gene>
    <name evidence="2" type="ORF">D915_002904</name>
</gene>
<evidence type="ECO:0000256" key="1">
    <source>
        <dbReference type="SAM" id="Phobius"/>
    </source>
</evidence>
<sequence>MAIPLQEKIKWCPGLCWSILWILIWLITWPISFFLAVIEVLLIPFCVCFECAKTACEYIDRIYKASFLKIYIHDIVIHAKLNVVFAFDPVDNARYMRPLFYNRGIPVPSTDQEAPQYV</sequence>
<dbReference type="Proteomes" id="UP000230066">
    <property type="component" value="Unassembled WGS sequence"/>
</dbReference>
<organism evidence="2 3">
    <name type="scientific">Fasciola hepatica</name>
    <name type="common">Liver fluke</name>
    <dbReference type="NCBI Taxonomy" id="6192"/>
    <lineage>
        <taxon>Eukaryota</taxon>
        <taxon>Metazoa</taxon>
        <taxon>Spiralia</taxon>
        <taxon>Lophotrochozoa</taxon>
        <taxon>Platyhelminthes</taxon>
        <taxon>Trematoda</taxon>
        <taxon>Digenea</taxon>
        <taxon>Plagiorchiida</taxon>
        <taxon>Echinostomata</taxon>
        <taxon>Echinostomatoidea</taxon>
        <taxon>Fasciolidae</taxon>
        <taxon>Fasciola</taxon>
    </lineage>
</organism>
<feature type="transmembrane region" description="Helical" evidence="1">
    <location>
        <begin position="20"/>
        <end position="45"/>
    </location>
</feature>
<protein>
    <submittedName>
        <fullName evidence="2">Uncharacterized protein</fullName>
    </submittedName>
</protein>
<reference evidence="2" key="1">
    <citation type="submission" date="2019-03" db="EMBL/GenBank/DDBJ databases">
        <title>Improved annotation for the trematode Fasciola hepatica.</title>
        <authorList>
            <person name="Choi Y.-J."/>
            <person name="Martin J."/>
            <person name="Mitreva M."/>
        </authorList>
    </citation>
    <scope>NUCLEOTIDE SEQUENCE [LARGE SCALE GENOMIC DNA]</scope>
</reference>
<dbReference type="AlphaFoldDB" id="A0A4E0RFA5"/>
<keyword evidence="1" id="KW-0472">Membrane</keyword>
<evidence type="ECO:0000313" key="3">
    <source>
        <dbReference type="Proteomes" id="UP000230066"/>
    </source>
</evidence>
<keyword evidence="3" id="KW-1185">Reference proteome</keyword>
<keyword evidence="1" id="KW-1133">Transmembrane helix</keyword>
<evidence type="ECO:0000313" key="2">
    <source>
        <dbReference type="EMBL" id="THD26286.1"/>
    </source>
</evidence>
<accession>A0A4E0RFA5</accession>
<name>A0A4E0RFA5_FASHE</name>
<comment type="caution">
    <text evidence="2">The sequence shown here is derived from an EMBL/GenBank/DDBJ whole genome shotgun (WGS) entry which is preliminary data.</text>
</comment>
<dbReference type="EMBL" id="JXXN02000792">
    <property type="protein sequence ID" value="THD26286.1"/>
    <property type="molecule type" value="Genomic_DNA"/>
</dbReference>